<dbReference type="Proteomes" id="UP000820818">
    <property type="component" value="Unassembled WGS sequence"/>
</dbReference>
<dbReference type="InterPro" id="IPR027417">
    <property type="entry name" value="P-loop_NTPase"/>
</dbReference>
<proteinExistence type="predicted"/>
<dbReference type="PANTHER" id="PTHR13696">
    <property type="entry name" value="P-LOOP CONTAINING NUCLEOSIDE TRIPHOSPHATE HYDROLASE"/>
    <property type="match status" value="1"/>
</dbReference>
<reference evidence="2" key="1">
    <citation type="submission" date="2022-05" db="EMBL/GenBank/DDBJ databases">
        <title>A multi-omics perspective on studying reproductive biology in Daphnia sinensis.</title>
        <authorList>
            <person name="Jia J."/>
        </authorList>
    </citation>
    <scope>NUCLEOTIDE SEQUENCE</scope>
    <source>
        <strain evidence="2">WSL</strain>
    </source>
</reference>
<evidence type="ECO:0000259" key="1">
    <source>
        <dbReference type="Pfam" id="PF01656"/>
    </source>
</evidence>
<dbReference type="CDD" id="cd02042">
    <property type="entry name" value="ParAB_family"/>
    <property type="match status" value="1"/>
</dbReference>
<feature type="domain" description="CobQ/CobB/MinD/ParA nucleotide binding" evidence="1">
    <location>
        <begin position="183"/>
        <end position="369"/>
    </location>
</feature>
<evidence type="ECO:0000313" key="3">
    <source>
        <dbReference type="Proteomes" id="UP000820818"/>
    </source>
</evidence>
<dbReference type="Gene3D" id="3.40.50.300">
    <property type="entry name" value="P-loop containing nucleotide triphosphate hydrolases"/>
    <property type="match status" value="1"/>
</dbReference>
<protein>
    <recommendedName>
        <fullName evidence="1">CobQ/CobB/MinD/ParA nucleotide binding domain-containing protein</fullName>
    </recommendedName>
</protein>
<dbReference type="SUPFAM" id="SSF52540">
    <property type="entry name" value="P-loop containing nucleoside triphosphate hydrolases"/>
    <property type="match status" value="1"/>
</dbReference>
<dbReference type="EMBL" id="WJBH02000358">
    <property type="protein sequence ID" value="KAI9549171.1"/>
    <property type="molecule type" value="Genomic_DNA"/>
</dbReference>
<dbReference type="Pfam" id="PF01656">
    <property type="entry name" value="CbiA"/>
    <property type="match status" value="1"/>
</dbReference>
<dbReference type="InterPro" id="IPR050678">
    <property type="entry name" value="DNA_Partitioning_ATPase"/>
</dbReference>
<dbReference type="AlphaFoldDB" id="A0AAD5KD27"/>
<sequence>MKTEHAFFERLANLGQGNWDVKLQPHMVPGQMDLASYTARVYLVDTSTGWTAAGAIQPSGFAGVVKAQRNAGLSVDLVMDMAGQAISRLGREQPGADAPEVAQAIQLTAAALASTQTFKTVQPSGLDGHWIYMAYRLLDASTICRPGFFRTGAPGFAEPAAITHYVRQVVAHDLGSPKSTMIITVGNTKGGVGKTTIALNLAIARALQGRDVWLIDGDRQGTAQTAITIRAENGKQPAISCAHYPDGATLRAQVQQTGPKFQDIVIDAGGRDSTALRAALILSDVLVIPFAPRSLDVWALNDINNLVQEARAVRDGLRVVAMLNNADPQGHDNADAAAAVADFPGMEYVETPIRRRKPIANAAGQGMSVLEYSPKDQKSIDEVTALVNAVFMSN</sequence>
<comment type="caution">
    <text evidence="2">The sequence shown here is derived from an EMBL/GenBank/DDBJ whole genome shotgun (WGS) entry which is preliminary data.</text>
</comment>
<dbReference type="PANTHER" id="PTHR13696:SF96">
    <property type="entry name" value="COBQ_COBB_MIND_PARA NUCLEOTIDE BINDING DOMAIN-CONTAINING PROTEIN"/>
    <property type="match status" value="1"/>
</dbReference>
<name>A0AAD5KD27_9CRUS</name>
<dbReference type="InterPro" id="IPR002586">
    <property type="entry name" value="CobQ/CobB/MinD/ParA_Nub-bd_dom"/>
</dbReference>
<accession>A0AAD5KD27</accession>
<gene>
    <name evidence="2" type="ORF">GHT06_006802</name>
</gene>
<keyword evidence="3" id="KW-1185">Reference proteome</keyword>
<organism evidence="2 3">
    <name type="scientific">Daphnia sinensis</name>
    <dbReference type="NCBI Taxonomy" id="1820382"/>
    <lineage>
        <taxon>Eukaryota</taxon>
        <taxon>Metazoa</taxon>
        <taxon>Ecdysozoa</taxon>
        <taxon>Arthropoda</taxon>
        <taxon>Crustacea</taxon>
        <taxon>Branchiopoda</taxon>
        <taxon>Diplostraca</taxon>
        <taxon>Cladocera</taxon>
        <taxon>Anomopoda</taxon>
        <taxon>Daphniidae</taxon>
        <taxon>Daphnia</taxon>
        <taxon>Daphnia similis group</taxon>
    </lineage>
</organism>
<evidence type="ECO:0000313" key="2">
    <source>
        <dbReference type="EMBL" id="KAI9549171.1"/>
    </source>
</evidence>